<name>A0ABV0JUL2_9CYAN</name>
<feature type="transmembrane region" description="Helical" evidence="2">
    <location>
        <begin position="40"/>
        <end position="58"/>
    </location>
</feature>
<keyword evidence="2" id="KW-0812">Transmembrane</keyword>
<keyword evidence="2" id="KW-1133">Transmembrane helix</keyword>
<evidence type="ECO:0000313" key="4">
    <source>
        <dbReference type="Proteomes" id="UP001442494"/>
    </source>
</evidence>
<dbReference type="Proteomes" id="UP001442494">
    <property type="component" value="Unassembled WGS sequence"/>
</dbReference>
<evidence type="ECO:0000313" key="3">
    <source>
        <dbReference type="EMBL" id="MEP0866799.1"/>
    </source>
</evidence>
<evidence type="ECO:0000256" key="1">
    <source>
        <dbReference type="SAM" id="MobiDB-lite"/>
    </source>
</evidence>
<keyword evidence="2" id="KW-0472">Membrane</keyword>
<sequence length="97" mass="10743">MNALMPRFLKSAYRKEPITSFIVIVGAVDAVIGGVDQSWSLLTFGVAMVGIAIALRWWQQQQQEVEPQPQKAQRYLPASSPRTALPTLSASKHNPPR</sequence>
<feature type="region of interest" description="Disordered" evidence="1">
    <location>
        <begin position="68"/>
        <end position="97"/>
    </location>
</feature>
<accession>A0ABV0JUL2</accession>
<protein>
    <submittedName>
        <fullName evidence="3">Uncharacterized protein</fullName>
    </submittedName>
</protein>
<dbReference type="RefSeq" id="WP_190425065.1">
    <property type="nucleotide sequence ID" value="NZ_JAMPKK010000051.1"/>
</dbReference>
<gene>
    <name evidence="3" type="ORF">NDI37_20305</name>
</gene>
<proteinExistence type="predicted"/>
<comment type="caution">
    <text evidence="3">The sequence shown here is derived from an EMBL/GenBank/DDBJ whole genome shotgun (WGS) entry which is preliminary data.</text>
</comment>
<keyword evidence="4" id="KW-1185">Reference proteome</keyword>
<reference evidence="3 4" key="1">
    <citation type="submission" date="2022-04" db="EMBL/GenBank/DDBJ databases">
        <title>Positive selection, recombination, and allopatry shape intraspecific diversity of widespread and dominant cyanobacteria.</title>
        <authorList>
            <person name="Wei J."/>
            <person name="Shu W."/>
            <person name="Hu C."/>
        </authorList>
    </citation>
    <scope>NUCLEOTIDE SEQUENCE [LARGE SCALE GENOMIC DNA]</scope>
    <source>
        <strain evidence="3 4">GB2-A5</strain>
    </source>
</reference>
<dbReference type="EMBL" id="JAMPKK010000051">
    <property type="protein sequence ID" value="MEP0866799.1"/>
    <property type="molecule type" value="Genomic_DNA"/>
</dbReference>
<evidence type="ECO:0000256" key="2">
    <source>
        <dbReference type="SAM" id="Phobius"/>
    </source>
</evidence>
<feature type="compositionally biased region" description="Polar residues" evidence="1">
    <location>
        <begin position="80"/>
        <end position="97"/>
    </location>
</feature>
<organism evidence="3 4">
    <name type="scientific">Funiculus sociatus GB2-A5</name>
    <dbReference type="NCBI Taxonomy" id="2933946"/>
    <lineage>
        <taxon>Bacteria</taxon>
        <taxon>Bacillati</taxon>
        <taxon>Cyanobacteriota</taxon>
        <taxon>Cyanophyceae</taxon>
        <taxon>Coleofasciculales</taxon>
        <taxon>Coleofasciculaceae</taxon>
        <taxon>Funiculus</taxon>
    </lineage>
</organism>